<keyword evidence="9" id="KW-1185">Reference proteome</keyword>
<comment type="similarity">
    <text evidence="6">Belongs to the purine/pyrimidine phosphoribosyltransferase family. PyrE subfamily.</text>
</comment>
<dbReference type="EC" id="2.4.2.10" evidence="2 6"/>
<dbReference type="Proteomes" id="UP000198756">
    <property type="component" value="Unassembled WGS sequence"/>
</dbReference>
<keyword evidence="3 6" id="KW-0328">Glycosyltransferase</keyword>
<evidence type="ECO:0000313" key="9">
    <source>
        <dbReference type="Proteomes" id="UP000198756"/>
    </source>
</evidence>
<dbReference type="CDD" id="cd06223">
    <property type="entry name" value="PRTases_typeI"/>
    <property type="match status" value="1"/>
</dbReference>
<evidence type="ECO:0000256" key="2">
    <source>
        <dbReference type="ARBA" id="ARBA00011971"/>
    </source>
</evidence>
<feature type="binding site" evidence="6">
    <location>
        <position position="127"/>
    </location>
    <ligand>
        <name>5-phospho-alpha-D-ribose 1-diphosphate</name>
        <dbReference type="ChEBI" id="CHEBI:58017"/>
        <note>ligand shared between dimeric partners</note>
    </ligand>
</feature>
<dbReference type="NCBIfam" id="TIGR00336">
    <property type="entry name" value="pyrE"/>
    <property type="match status" value="1"/>
</dbReference>
<accession>A0A1G5ZJU4</accession>
<organism evidence="8 9">
    <name type="scientific">Algoriphagus alkaliphilus</name>
    <dbReference type="NCBI Taxonomy" id="279824"/>
    <lineage>
        <taxon>Bacteria</taxon>
        <taxon>Pseudomonadati</taxon>
        <taxon>Bacteroidota</taxon>
        <taxon>Cytophagia</taxon>
        <taxon>Cytophagales</taxon>
        <taxon>Cyclobacteriaceae</taxon>
        <taxon>Algoriphagus</taxon>
    </lineage>
</organism>
<evidence type="ECO:0000256" key="1">
    <source>
        <dbReference type="ARBA" id="ARBA00004889"/>
    </source>
</evidence>
<evidence type="ECO:0000256" key="5">
    <source>
        <dbReference type="ARBA" id="ARBA00022975"/>
    </source>
</evidence>
<dbReference type="InterPro" id="IPR004467">
    <property type="entry name" value="Or_phspho_trans_dom"/>
</dbReference>
<dbReference type="PANTHER" id="PTHR19278:SF9">
    <property type="entry name" value="URIDINE 5'-MONOPHOSPHATE SYNTHASE"/>
    <property type="match status" value="1"/>
</dbReference>
<name>A0A1G5ZJU4_9BACT</name>
<comment type="cofactor">
    <cofactor evidence="6">
        <name>Mg(2+)</name>
        <dbReference type="ChEBI" id="CHEBI:18420"/>
    </cofactor>
</comment>
<dbReference type="GO" id="GO:0004588">
    <property type="term" value="F:orotate phosphoribosyltransferase activity"/>
    <property type="evidence" value="ECO:0007669"/>
    <property type="project" value="UniProtKB-UniRule"/>
</dbReference>
<dbReference type="AlphaFoldDB" id="A0A1G5ZJU4"/>
<comment type="catalytic activity">
    <reaction evidence="6">
        <text>orotidine 5'-phosphate + diphosphate = orotate + 5-phospho-alpha-D-ribose 1-diphosphate</text>
        <dbReference type="Rhea" id="RHEA:10380"/>
        <dbReference type="ChEBI" id="CHEBI:30839"/>
        <dbReference type="ChEBI" id="CHEBI:33019"/>
        <dbReference type="ChEBI" id="CHEBI:57538"/>
        <dbReference type="ChEBI" id="CHEBI:58017"/>
        <dbReference type="EC" id="2.4.2.10"/>
    </reaction>
</comment>
<dbReference type="GO" id="GO:0000287">
    <property type="term" value="F:magnesium ion binding"/>
    <property type="evidence" value="ECO:0007669"/>
    <property type="project" value="UniProtKB-UniRule"/>
</dbReference>
<evidence type="ECO:0000256" key="6">
    <source>
        <dbReference type="HAMAP-Rule" id="MF_01208"/>
    </source>
</evidence>
<dbReference type="EMBL" id="FMXE01000042">
    <property type="protein sequence ID" value="SDA95131.1"/>
    <property type="molecule type" value="Genomic_DNA"/>
</dbReference>
<evidence type="ECO:0000313" key="8">
    <source>
        <dbReference type="EMBL" id="SDA95131.1"/>
    </source>
</evidence>
<dbReference type="InterPro" id="IPR023031">
    <property type="entry name" value="OPRT"/>
</dbReference>
<dbReference type="GO" id="GO:0044205">
    <property type="term" value="P:'de novo' UMP biosynthetic process"/>
    <property type="evidence" value="ECO:0007669"/>
    <property type="project" value="UniProtKB-UniRule"/>
</dbReference>
<proteinExistence type="inferred from homology"/>
<keyword evidence="4 6" id="KW-0808">Transferase</keyword>
<protein>
    <recommendedName>
        <fullName evidence="2 6">Orotate phosphoribosyltransferase</fullName>
        <shortName evidence="6">OPRT</shortName>
        <shortName evidence="6">OPRTase</shortName>
        <ecNumber evidence="2 6">2.4.2.10</ecNumber>
    </recommendedName>
</protein>
<feature type="domain" description="Phosphoribosyltransferase" evidence="7">
    <location>
        <begin position="75"/>
        <end position="178"/>
    </location>
</feature>
<sequence length="234" mass="25793">MHKKIRQYNLKANESAIFEPMEILDQSIAADVADKLLEIQAIRLQPEKPFTWASGWKSPIYCDNRLSLSFPEVRNLIRDHLVKCVSHFFQEVEAIAGVATAGIPQGALIANELGLPFIYVRSKPKGHGMENMIEGKVTPGQKVVVVEDLVSTGGSSLKAAEDLKNAGFEVLGMVAIFSYGFDVAAKNFADAGIKLVCLSHYDALLPMAVKMKYITPETLESLEEWRKDPGGWGQ</sequence>
<evidence type="ECO:0000259" key="7">
    <source>
        <dbReference type="Pfam" id="PF00156"/>
    </source>
</evidence>
<dbReference type="Gene3D" id="3.40.50.2020">
    <property type="match status" value="1"/>
</dbReference>
<reference evidence="9" key="1">
    <citation type="submission" date="2016-10" db="EMBL/GenBank/DDBJ databases">
        <authorList>
            <person name="Varghese N."/>
            <person name="Submissions S."/>
        </authorList>
    </citation>
    <scope>NUCLEOTIDE SEQUENCE [LARGE SCALE GENOMIC DNA]</scope>
    <source>
        <strain evidence="9">DSM 22703</strain>
    </source>
</reference>
<comment type="subunit">
    <text evidence="6">Homodimer.</text>
</comment>
<gene>
    <name evidence="6" type="primary">pyrE</name>
    <name evidence="8" type="ORF">SAMN03080617_04014</name>
</gene>
<dbReference type="InterPro" id="IPR029057">
    <property type="entry name" value="PRTase-like"/>
</dbReference>
<keyword evidence="6" id="KW-0460">Magnesium</keyword>
<dbReference type="InterPro" id="IPR000836">
    <property type="entry name" value="PRTase_dom"/>
</dbReference>
<feature type="binding site" evidence="6">
    <location>
        <position position="121"/>
    </location>
    <ligand>
        <name>5-phospho-alpha-D-ribose 1-diphosphate</name>
        <dbReference type="ChEBI" id="CHEBI:58017"/>
        <note>ligand shared between dimeric partners</note>
    </ligand>
</feature>
<comment type="caution">
    <text evidence="6">Lacks conserved residue(s) required for the propagation of feature annotation.</text>
</comment>
<feature type="binding site" evidence="6">
    <location>
        <position position="151"/>
    </location>
    <ligand>
        <name>orotate</name>
        <dbReference type="ChEBI" id="CHEBI:30839"/>
    </ligand>
</feature>
<dbReference type="SUPFAM" id="SSF53271">
    <property type="entry name" value="PRTase-like"/>
    <property type="match status" value="1"/>
</dbReference>
<dbReference type="Pfam" id="PF00156">
    <property type="entry name" value="Pribosyltran"/>
    <property type="match status" value="1"/>
</dbReference>
<feature type="binding site" evidence="6">
    <location>
        <position position="125"/>
    </location>
    <ligand>
        <name>5-phospho-alpha-D-ribose 1-diphosphate</name>
        <dbReference type="ChEBI" id="CHEBI:58017"/>
        <note>ligand shared between dimeric partners</note>
    </ligand>
</feature>
<evidence type="ECO:0000256" key="4">
    <source>
        <dbReference type="ARBA" id="ARBA00022679"/>
    </source>
</evidence>
<evidence type="ECO:0000256" key="3">
    <source>
        <dbReference type="ARBA" id="ARBA00022676"/>
    </source>
</evidence>
<dbReference type="PANTHER" id="PTHR19278">
    <property type="entry name" value="OROTATE PHOSPHORIBOSYLTRANSFERASE"/>
    <property type="match status" value="1"/>
</dbReference>
<comment type="function">
    <text evidence="6">Catalyzes the transfer of a ribosyl phosphate group from 5-phosphoribose 1-diphosphate to orotate, leading to the formation of orotidine monophosphate (OMP).</text>
</comment>
<dbReference type="GO" id="GO:0019856">
    <property type="term" value="P:pyrimidine nucleobase biosynthetic process"/>
    <property type="evidence" value="ECO:0007669"/>
    <property type="project" value="TreeGrafter"/>
</dbReference>
<keyword evidence="5 6" id="KW-0665">Pyrimidine biosynthesis</keyword>
<dbReference type="HAMAP" id="MF_01208">
    <property type="entry name" value="PyrE"/>
    <property type="match status" value="1"/>
</dbReference>
<dbReference type="UniPathway" id="UPA00070">
    <property type="reaction ID" value="UER00119"/>
</dbReference>
<feature type="binding site" description="in other chain" evidence="6">
    <location>
        <begin position="147"/>
        <end position="155"/>
    </location>
    <ligand>
        <name>5-phospho-alpha-D-ribose 1-diphosphate</name>
        <dbReference type="ChEBI" id="CHEBI:58017"/>
        <note>ligand shared between dimeric partners</note>
    </ligand>
</feature>
<dbReference type="STRING" id="279824.SAMN03080617_04014"/>
<comment type="pathway">
    <text evidence="1 6">Pyrimidine metabolism; UMP biosynthesis via de novo pathway; UMP from orotate: step 1/2.</text>
</comment>